<dbReference type="RefSeq" id="WP_131962621.1">
    <property type="nucleotide sequence ID" value="NZ_SMFL01000024.1"/>
</dbReference>
<dbReference type="SUPFAM" id="SSF47413">
    <property type="entry name" value="lambda repressor-like DNA-binding domains"/>
    <property type="match status" value="1"/>
</dbReference>
<dbReference type="GO" id="GO:0003677">
    <property type="term" value="F:DNA binding"/>
    <property type="evidence" value="ECO:0007669"/>
    <property type="project" value="UniProtKB-KW"/>
</dbReference>
<dbReference type="PANTHER" id="PTHR40661">
    <property type="match status" value="1"/>
</dbReference>
<dbReference type="InterPro" id="IPR001387">
    <property type="entry name" value="Cro/C1-type_HTH"/>
</dbReference>
<accession>A0A4R5D7L6</accession>
<dbReference type="EMBL" id="SMFL01000024">
    <property type="protein sequence ID" value="TDE08657.1"/>
    <property type="molecule type" value="Genomic_DNA"/>
</dbReference>
<evidence type="ECO:0000313" key="6">
    <source>
        <dbReference type="Proteomes" id="UP000294850"/>
    </source>
</evidence>
<protein>
    <submittedName>
        <fullName evidence="5">Helix-turn-helix domain-containing protein</fullName>
    </submittedName>
</protein>
<evidence type="ECO:0000256" key="1">
    <source>
        <dbReference type="ARBA" id="ARBA00023015"/>
    </source>
</evidence>
<keyword evidence="2" id="KW-0238">DNA-binding</keyword>
<dbReference type="Gene3D" id="1.10.260.40">
    <property type="entry name" value="lambda repressor-like DNA-binding domains"/>
    <property type="match status" value="1"/>
</dbReference>
<sequence length="267" mass="30310">MEAQEIFLKENLRFLRNRKNLTQEDLAEDLGMTRVKLHAIESGKTANPVIGDVIKIAKYFKLATDTLLTVNLMRLGELKLRELESGTDVYLTGKNVRVLAITVNQDDKENVEYVPIKAKAGYRTGYSDPEYLAALPKFSFPNLPAGGTFRMFPTTGDSMLPIPEGSDILARYVQNWKELKSGSLGIVILKGEQDFVFKEITVLAQGLSLHSFNKLYDDYQVDFSDVLEIWEYHSFHSKVLPEPVTDLNLVIREIRQLTIHAEREVSL</sequence>
<dbReference type="InterPro" id="IPR036286">
    <property type="entry name" value="LexA/Signal_pep-like_sf"/>
</dbReference>
<dbReference type="OrthoDB" id="3831186at2"/>
<dbReference type="AlphaFoldDB" id="A0A4R5D7L6"/>
<dbReference type="SUPFAM" id="SSF51306">
    <property type="entry name" value="LexA/Signal peptidase"/>
    <property type="match status" value="1"/>
</dbReference>
<name>A0A4R5D7L6_9BACT</name>
<gene>
    <name evidence="5" type="ORF">E0F88_32010</name>
</gene>
<dbReference type="InterPro" id="IPR010982">
    <property type="entry name" value="Lambda_DNA-bd_dom_sf"/>
</dbReference>
<dbReference type="Gene3D" id="2.10.109.10">
    <property type="entry name" value="Umud Fragment, subunit A"/>
    <property type="match status" value="1"/>
</dbReference>
<dbReference type="PROSITE" id="PS50943">
    <property type="entry name" value="HTH_CROC1"/>
    <property type="match status" value="1"/>
</dbReference>
<evidence type="ECO:0000313" key="5">
    <source>
        <dbReference type="EMBL" id="TDE08657.1"/>
    </source>
</evidence>
<organism evidence="5 6">
    <name type="scientific">Dyadobacter psychrotolerans</name>
    <dbReference type="NCBI Taxonomy" id="2541721"/>
    <lineage>
        <taxon>Bacteria</taxon>
        <taxon>Pseudomonadati</taxon>
        <taxon>Bacteroidota</taxon>
        <taxon>Cytophagia</taxon>
        <taxon>Cytophagales</taxon>
        <taxon>Spirosomataceae</taxon>
        <taxon>Dyadobacter</taxon>
    </lineage>
</organism>
<keyword evidence="6" id="KW-1185">Reference proteome</keyword>
<dbReference type="CDD" id="cd00093">
    <property type="entry name" value="HTH_XRE"/>
    <property type="match status" value="1"/>
</dbReference>
<dbReference type="Proteomes" id="UP000294850">
    <property type="component" value="Unassembled WGS sequence"/>
</dbReference>
<dbReference type="PANTHER" id="PTHR40661:SF3">
    <property type="entry name" value="FELS-1 PROPHAGE TRANSCRIPTIONAL REGULATOR"/>
    <property type="match status" value="1"/>
</dbReference>
<evidence type="ECO:0000256" key="3">
    <source>
        <dbReference type="ARBA" id="ARBA00023163"/>
    </source>
</evidence>
<dbReference type="Pfam" id="PF12844">
    <property type="entry name" value="HTH_19"/>
    <property type="match status" value="1"/>
</dbReference>
<comment type="caution">
    <text evidence="5">The sequence shown here is derived from an EMBL/GenBank/DDBJ whole genome shotgun (WGS) entry which is preliminary data.</text>
</comment>
<reference evidence="5 6" key="1">
    <citation type="submission" date="2019-03" db="EMBL/GenBank/DDBJ databases">
        <title>Dyadobacter AR-3-6 sp. nov., isolated from arctic soil.</title>
        <authorList>
            <person name="Chaudhary D.K."/>
        </authorList>
    </citation>
    <scope>NUCLEOTIDE SEQUENCE [LARGE SCALE GENOMIC DNA]</scope>
    <source>
        <strain evidence="5 6">AR-3-6</strain>
    </source>
</reference>
<proteinExistence type="predicted"/>
<evidence type="ECO:0000259" key="4">
    <source>
        <dbReference type="PROSITE" id="PS50943"/>
    </source>
</evidence>
<keyword evidence="1" id="KW-0805">Transcription regulation</keyword>
<feature type="domain" description="HTH cro/C1-type" evidence="4">
    <location>
        <begin position="12"/>
        <end position="67"/>
    </location>
</feature>
<dbReference type="SMART" id="SM00530">
    <property type="entry name" value="HTH_XRE"/>
    <property type="match status" value="1"/>
</dbReference>
<keyword evidence="3" id="KW-0804">Transcription</keyword>
<evidence type="ECO:0000256" key="2">
    <source>
        <dbReference type="ARBA" id="ARBA00023125"/>
    </source>
</evidence>